<proteinExistence type="predicted"/>
<dbReference type="AlphaFoldDB" id="A0A3M9XE29"/>
<gene>
    <name evidence="2" type="ORF">DNR46_09305</name>
</gene>
<dbReference type="RefSeq" id="WP_123167665.1">
    <property type="nucleotide sequence ID" value="NZ_QKOD01000002.1"/>
</dbReference>
<comment type="caution">
    <text evidence="2">The sequence shown here is derived from an EMBL/GenBank/DDBJ whole genome shotgun (WGS) entry which is preliminary data.</text>
</comment>
<accession>A0A3M9XE29</accession>
<evidence type="ECO:0000313" key="3">
    <source>
        <dbReference type="Proteomes" id="UP000275436"/>
    </source>
</evidence>
<reference evidence="2 3" key="1">
    <citation type="journal article" date="2018" name="Mol. Plant Microbe Interact.">
        <title>Taxonomically Different Co-Microsymbionts of a Relict Legume, Oxytropis popoviana, Have Complementary Sets of Symbiotic Genes and Together Increase the Efficiency of Plant Nodulation.</title>
        <authorList>
            <person name="Safronova V."/>
            <person name="Belimov A."/>
            <person name="Sazanova A."/>
            <person name="Chirak E."/>
            <person name="Verkhozina A."/>
            <person name="Kuznetsova I."/>
            <person name="Andronov E."/>
            <person name="Puhalsky J."/>
            <person name="Tikhonovich I."/>
        </authorList>
    </citation>
    <scope>NUCLEOTIDE SEQUENCE [LARGE SCALE GENOMIC DNA]</scope>
    <source>
        <strain evidence="2 3">Opo-235</strain>
    </source>
</reference>
<feature type="transmembrane region" description="Helical" evidence="1">
    <location>
        <begin position="64"/>
        <end position="87"/>
    </location>
</feature>
<keyword evidence="1" id="KW-0812">Transmembrane</keyword>
<name>A0A3M9XE29_9HYPH</name>
<dbReference type="EMBL" id="QKOD01000002">
    <property type="protein sequence ID" value="RNJ45668.1"/>
    <property type="molecule type" value="Genomic_DNA"/>
</dbReference>
<organism evidence="2 3">
    <name type="scientific">Mesorhizobium japonicum</name>
    <dbReference type="NCBI Taxonomy" id="2066070"/>
    <lineage>
        <taxon>Bacteria</taxon>
        <taxon>Pseudomonadati</taxon>
        <taxon>Pseudomonadota</taxon>
        <taxon>Alphaproteobacteria</taxon>
        <taxon>Hyphomicrobiales</taxon>
        <taxon>Phyllobacteriaceae</taxon>
        <taxon>Mesorhizobium</taxon>
    </lineage>
</organism>
<evidence type="ECO:0000256" key="1">
    <source>
        <dbReference type="SAM" id="Phobius"/>
    </source>
</evidence>
<feature type="transmembrane region" description="Helical" evidence="1">
    <location>
        <begin position="93"/>
        <end position="112"/>
    </location>
</feature>
<evidence type="ECO:0000313" key="2">
    <source>
        <dbReference type="EMBL" id="RNJ45668.1"/>
    </source>
</evidence>
<dbReference type="Proteomes" id="UP000275436">
    <property type="component" value="Unassembled WGS sequence"/>
</dbReference>
<sequence>MNSHLPPLVLASVLTILFSHFAYYRVYWYVKNNLFLQTNLSDYQIRISLDFYVFGKGIPKRIKLLYIACQLSGVIVAILFGLCALEVHRSDMTMLFGFVTVAFLASTVRGLSKMIKAQ</sequence>
<keyword evidence="1" id="KW-1133">Transmembrane helix</keyword>
<feature type="transmembrane region" description="Helical" evidence="1">
    <location>
        <begin position="6"/>
        <end position="24"/>
    </location>
</feature>
<keyword evidence="1" id="KW-0472">Membrane</keyword>
<protein>
    <submittedName>
        <fullName evidence="2">Uncharacterized protein</fullName>
    </submittedName>
</protein>